<gene>
    <name evidence="4" type="ORF">DU505_11420</name>
</gene>
<dbReference type="RefSeq" id="WP_114479113.1">
    <property type="nucleotide sequence ID" value="NZ_QPII01000007.1"/>
</dbReference>
<dbReference type="AlphaFoldDB" id="A0A368TWF8"/>
<name>A0A368TWF8_9GAMM</name>
<comment type="caution">
    <text evidence="4">The sequence shown here is derived from an EMBL/GenBank/DDBJ whole genome shotgun (WGS) entry which is preliminary data.</text>
</comment>
<accession>A0A368TWF8</accession>
<dbReference type="Pfam" id="PF13699">
    <property type="entry name" value="eCIS_core"/>
    <property type="match status" value="1"/>
</dbReference>
<feature type="compositionally biased region" description="Basic and acidic residues" evidence="2">
    <location>
        <begin position="106"/>
        <end position="115"/>
    </location>
</feature>
<dbReference type="OrthoDB" id="9805832at2"/>
<evidence type="ECO:0000313" key="5">
    <source>
        <dbReference type="Proteomes" id="UP000252405"/>
    </source>
</evidence>
<dbReference type="SUPFAM" id="SSF103088">
    <property type="entry name" value="OmpA-like"/>
    <property type="match status" value="1"/>
</dbReference>
<dbReference type="EMBL" id="QPII01000007">
    <property type="protein sequence ID" value="RCV89159.1"/>
    <property type="molecule type" value="Genomic_DNA"/>
</dbReference>
<evidence type="ECO:0000256" key="2">
    <source>
        <dbReference type="SAM" id="MobiDB-lite"/>
    </source>
</evidence>
<dbReference type="InterPro" id="IPR006665">
    <property type="entry name" value="OmpA-like"/>
</dbReference>
<evidence type="ECO:0000256" key="1">
    <source>
        <dbReference type="PROSITE-ProRule" id="PRU00473"/>
    </source>
</evidence>
<evidence type="ECO:0000313" key="4">
    <source>
        <dbReference type="EMBL" id="RCV89159.1"/>
    </source>
</evidence>
<dbReference type="InterPro" id="IPR025295">
    <property type="entry name" value="eCIS_core_dom"/>
</dbReference>
<keyword evidence="1" id="KW-0472">Membrane</keyword>
<organism evidence="4 5">
    <name type="scientific">Billgrantia montanilacus</name>
    <dbReference type="NCBI Taxonomy" id="2282305"/>
    <lineage>
        <taxon>Bacteria</taxon>
        <taxon>Pseudomonadati</taxon>
        <taxon>Pseudomonadota</taxon>
        <taxon>Gammaproteobacteria</taxon>
        <taxon>Oceanospirillales</taxon>
        <taxon>Halomonadaceae</taxon>
        <taxon>Billgrantia</taxon>
    </lineage>
</organism>
<dbReference type="PROSITE" id="PS51123">
    <property type="entry name" value="OMPA_2"/>
    <property type="match status" value="1"/>
</dbReference>
<dbReference type="Gene3D" id="3.30.1330.60">
    <property type="entry name" value="OmpA-like domain"/>
    <property type="match status" value="1"/>
</dbReference>
<sequence>MRSHKARNNDSLSVAVSATLSTPGRSLGAERQALETQLGGNLSALRIHEGHEVDRVAGQMGARGFALGRHIALSRRAAVTTLIHEAAHALQQDMAEPPSGVVPIAPHHDPTEKSAADAAQAGGPVERGQTPRIQFDLIDPGRLGEVHESVFIQAPGGGSLQPWQAPAPDQAGTAALIHQQAKRAVQQLVRQNPASVGGQIRTRTTESALETDAIDIDQRIRARYPQITRSVSEADLRNAVDVLGPGITSDQDFLHQWLANKLRGWTDIAQFDIDDSDPRFVAMLDNILADADIDTELRTLASRQSGFQRGSGSSREIFIHRGVSDAGRRPVLVHELTHFYSHPSYLAWVNSTTDPRLYNEGMTEWLARKVMTTTELTGRTSYQERVDKIDNQIAQHVSEDDIARAFFLGEVWRLETRSAEARDAFSAQTGISESDIEAEQRTASRTAPGLFQTVRPGAHYRFLNLGFDQAQPKTEHVTAFQEIKTAQLDPSPERKLRFVGHASSPGSADVNHRLSRQRSVAFYRMARREGVPWNRMIDADNPPHFGEAVPTVTEEDAISRAMNRRVEMFLVRGSSP</sequence>
<protein>
    <submittedName>
        <fullName evidence="4">DUF4157 domain-containing protein</fullName>
    </submittedName>
</protein>
<evidence type="ECO:0000259" key="3">
    <source>
        <dbReference type="PROSITE" id="PS51123"/>
    </source>
</evidence>
<keyword evidence="5" id="KW-1185">Reference proteome</keyword>
<feature type="domain" description="OmpA-like" evidence="3">
    <location>
        <begin position="452"/>
        <end position="574"/>
    </location>
</feature>
<dbReference type="InterPro" id="IPR036737">
    <property type="entry name" value="OmpA-like_sf"/>
</dbReference>
<feature type="region of interest" description="Disordered" evidence="2">
    <location>
        <begin position="106"/>
        <end position="129"/>
    </location>
</feature>
<proteinExistence type="predicted"/>
<dbReference type="GO" id="GO:0016020">
    <property type="term" value="C:membrane"/>
    <property type="evidence" value="ECO:0007669"/>
    <property type="project" value="UniProtKB-UniRule"/>
</dbReference>
<reference evidence="4 5" key="1">
    <citation type="submission" date="2018-07" db="EMBL/GenBank/DDBJ databases">
        <title>Halomonas montanilacus sp. nov., isolated from Lake Pengyan on Tibetan Plateau.</title>
        <authorList>
            <person name="Lu H."/>
            <person name="Xing P."/>
            <person name="Wu Q."/>
        </authorList>
    </citation>
    <scope>NUCLEOTIDE SEQUENCE [LARGE SCALE GENOMIC DNA]</scope>
    <source>
        <strain evidence="4 5">PYC7W</strain>
    </source>
</reference>
<dbReference type="Proteomes" id="UP000252405">
    <property type="component" value="Unassembled WGS sequence"/>
</dbReference>